<accession>A0A9Q8SWB6</accession>
<name>A0A9Q8SWB6_9PEZI</name>
<organism evidence="2 3">
    <name type="scientific">Colletotrichum lupini</name>
    <dbReference type="NCBI Taxonomy" id="145971"/>
    <lineage>
        <taxon>Eukaryota</taxon>
        <taxon>Fungi</taxon>
        <taxon>Dikarya</taxon>
        <taxon>Ascomycota</taxon>
        <taxon>Pezizomycotina</taxon>
        <taxon>Sordariomycetes</taxon>
        <taxon>Hypocreomycetidae</taxon>
        <taxon>Glomerellales</taxon>
        <taxon>Glomerellaceae</taxon>
        <taxon>Colletotrichum</taxon>
        <taxon>Colletotrichum acutatum species complex</taxon>
    </lineage>
</organism>
<dbReference type="RefSeq" id="XP_049146290.1">
    <property type="nucleotide sequence ID" value="XM_049289145.1"/>
</dbReference>
<evidence type="ECO:0000313" key="3">
    <source>
        <dbReference type="Proteomes" id="UP000830671"/>
    </source>
</evidence>
<keyword evidence="3" id="KW-1185">Reference proteome</keyword>
<dbReference type="AlphaFoldDB" id="A0A9Q8SWB6"/>
<feature type="region of interest" description="Disordered" evidence="1">
    <location>
        <begin position="139"/>
        <end position="190"/>
    </location>
</feature>
<protein>
    <submittedName>
        <fullName evidence="2">Uncharacterized protein</fullName>
    </submittedName>
</protein>
<dbReference type="Proteomes" id="UP000830671">
    <property type="component" value="Chromosome 5"/>
</dbReference>
<proteinExistence type="predicted"/>
<dbReference type="GeneID" id="73344155"/>
<feature type="compositionally biased region" description="Low complexity" evidence="1">
    <location>
        <begin position="151"/>
        <end position="170"/>
    </location>
</feature>
<dbReference type="EMBL" id="CP019477">
    <property type="protein sequence ID" value="UQC84673.1"/>
    <property type="molecule type" value="Genomic_DNA"/>
</dbReference>
<feature type="region of interest" description="Disordered" evidence="1">
    <location>
        <begin position="447"/>
        <end position="481"/>
    </location>
</feature>
<dbReference type="KEGG" id="clup:CLUP02_10169"/>
<reference evidence="2" key="1">
    <citation type="journal article" date="2021" name="Mol. Plant Microbe Interact.">
        <title>Complete Genome Sequence of the Plant-Pathogenic Fungus Colletotrichum lupini.</title>
        <authorList>
            <person name="Baroncelli R."/>
            <person name="Pensec F."/>
            <person name="Da Lio D."/>
            <person name="Boufleur T."/>
            <person name="Vicente I."/>
            <person name="Sarrocco S."/>
            <person name="Picot A."/>
            <person name="Baraldi E."/>
            <person name="Sukno S."/>
            <person name="Thon M."/>
            <person name="Le Floch G."/>
        </authorList>
    </citation>
    <scope>NUCLEOTIDE SEQUENCE</scope>
    <source>
        <strain evidence="2">IMI 504893</strain>
    </source>
</reference>
<evidence type="ECO:0000313" key="2">
    <source>
        <dbReference type="EMBL" id="UQC84673.1"/>
    </source>
</evidence>
<feature type="compositionally biased region" description="Basic residues" evidence="1">
    <location>
        <begin position="176"/>
        <end position="185"/>
    </location>
</feature>
<sequence>MTSPIVPISRLSQLTSILSKSSRITNQDSCKRDRYPEAGREADTRRNRLASYSSTAVSQPVPCLSIPWPKQNRRDAECFPLHAIPYTCEPRPISAFETDRFEAMFLAGGSREPALEPGPFSNLSFRDNSNRGRQTYTASTHATAPQQFMGADSASTSAALPSALTDAPLSRDGPFKRTKRPQSHRFRAETEAEKHSTIFYILPLPMVRGAEKSSSPVFPASKQLLIRHRSSCQPVTTHENLPAVSYSAISFQLCMCRLAALAPISSVEVTHRPKMLIGYGLGEFPTLSLVSLAFGAFELQCSEPLSPLGSARCFLAIESQPAHLLGLFQRHERKGFTSSMGKLVNASSEAHSCPTPRVSRICGLVKSTPGGLHTECHADSYFGHRVENMVLFIRLGNGRCGPMATDYFDCGRLPCLQAPSLGQCRQPVIYCNLGMPAARSWWSRRSHHPMRGWENPERTDQQTPGASLLGPHLSARGKPRPELPQLLTSAMFSMDPGREQREQTESYWRIIEPSTGHQAVKIPSIESVAKSMPGLLRLGKPFLMPGTNTLAAAIAMVSGADDEINPISTMPFATSSRYWHCFTAWTWLQANINIA</sequence>
<evidence type="ECO:0000256" key="1">
    <source>
        <dbReference type="SAM" id="MobiDB-lite"/>
    </source>
</evidence>
<gene>
    <name evidence="2" type="ORF">CLUP02_10169</name>
</gene>